<evidence type="ECO:0000313" key="1">
    <source>
        <dbReference type="EMBL" id="GGI24194.1"/>
    </source>
</evidence>
<reference evidence="2" key="1">
    <citation type="journal article" date="2019" name="Int. J. Syst. Evol. Microbiol.">
        <title>The Global Catalogue of Microorganisms (GCM) 10K type strain sequencing project: providing services to taxonomists for standard genome sequencing and annotation.</title>
        <authorList>
            <consortium name="The Broad Institute Genomics Platform"/>
            <consortium name="The Broad Institute Genome Sequencing Center for Infectious Disease"/>
            <person name="Wu L."/>
            <person name="Ma J."/>
        </authorList>
    </citation>
    <scope>NUCLEOTIDE SEQUENCE [LARGE SCALE GENOMIC DNA]</scope>
    <source>
        <strain evidence="2">CCM 8939</strain>
    </source>
</reference>
<dbReference type="Proteomes" id="UP000645390">
    <property type="component" value="Unassembled WGS sequence"/>
</dbReference>
<comment type="caution">
    <text evidence="1">The sequence shown here is derived from an EMBL/GenBank/DDBJ whole genome shotgun (WGS) entry which is preliminary data.</text>
</comment>
<dbReference type="RefSeq" id="WP_378957537.1">
    <property type="nucleotide sequence ID" value="NZ_JBHSBX010000004.1"/>
</dbReference>
<gene>
    <name evidence="1" type="ORF">GCM10008119_11440</name>
</gene>
<accession>A0ABQ2BIH0</accession>
<protein>
    <submittedName>
        <fullName evidence="1">Uncharacterized protein</fullName>
    </submittedName>
</protein>
<proteinExistence type="predicted"/>
<dbReference type="EMBL" id="BMDJ01000002">
    <property type="protein sequence ID" value="GGI24194.1"/>
    <property type="molecule type" value="Genomic_DNA"/>
</dbReference>
<sequence length="154" mass="17726">MDESMPISIISSKQKEDIRISILKRLDKYIKSKTLFSKPKNSVFLFSLGLSVDSLGNVDNVFFSNDSLRNTSEILVVNDNLIGDLKKMQVDNLVYKNKILIFSVLFKRPEDDKISNFNEFLTSFSSLWPAINPNIKREVLLLQPFINDFFDPVN</sequence>
<organism evidence="1 2">
    <name type="scientific">Pedobacter mendelii</name>
    <dbReference type="NCBI Taxonomy" id="1908240"/>
    <lineage>
        <taxon>Bacteria</taxon>
        <taxon>Pseudomonadati</taxon>
        <taxon>Bacteroidota</taxon>
        <taxon>Sphingobacteriia</taxon>
        <taxon>Sphingobacteriales</taxon>
        <taxon>Sphingobacteriaceae</taxon>
        <taxon>Pedobacter</taxon>
    </lineage>
</organism>
<evidence type="ECO:0000313" key="2">
    <source>
        <dbReference type="Proteomes" id="UP000645390"/>
    </source>
</evidence>
<keyword evidence="2" id="KW-1185">Reference proteome</keyword>
<name>A0ABQ2BIH0_9SPHI</name>